<dbReference type="Proteomes" id="UP000198960">
    <property type="component" value="Unassembled WGS sequence"/>
</dbReference>
<gene>
    <name evidence="2" type="ORF">SAMN05660991_00803</name>
</gene>
<evidence type="ECO:0000313" key="3">
    <source>
        <dbReference type="Proteomes" id="UP000198960"/>
    </source>
</evidence>
<evidence type="ECO:0000313" key="2">
    <source>
        <dbReference type="EMBL" id="SEO57689.1"/>
    </source>
</evidence>
<dbReference type="Gene3D" id="3.10.450.50">
    <property type="match status" value="1"/>
</dbReference>
<feature type="domain" description="SnoaL-like" evidence="1">
    <location>
        <begin position="22"/>
        <end position="111"/>
    </location>
</feature>
<dbReference type="EMBL" id="FOEE01000002">
    <property type="protein sequence ID" value="SEO57689.1"/>
    <property type="molecule type" value="Genomic_DNA"/>
</dbReference>
<dbReference type="Pfam" id="PF12680">
    <property type="entry name" value="SnoaL_2"/>
    <property type="match status" value="1"/>
</dbReference>
<sequence length="134" mass="15091">MTGDARQRFVDPQMQWSEEQYDYIHPDCVISHPPVLQYGGTKNGPAGMKSIIDGLAANFELHVEKVETQLFGDDLVVQRFLGATFVNRKSGRRATMNVVEIYRFDDGLCVEQDNFYKSPEIVAEMIAEAGYVAP</sequence>
<dbReference type="RefSeq" id="WP_170860957.1">
    <property type="nucleotide sequence ID" value="NZ_FOEE01000002.1"/>
</dbReference>
<reference evidence="3" key="1">
    <citation type="submission" date="2016-10" db="EMBL/GenBank/DDBJ databases">
        <authorList>
            <person name="Varghese N."/>
            <person name="Submissions S."/>
        </authorList>
    </citation>
    <scope>NUCLEOTIDE SEQUENCE [LARGE SCALE GENOMIC DNA]</scope>
    <source>
        <strain evidence="3">DSM 45413</strain>
    </source>
</reference>
<accession>A0A1H8QTV1</accession>
<organism evidence="2 3">
    <name type="scientific">Trujillonella endophytica</name>
    <dbReference type="NCBI Taxonomy" id="673521"/>
    <lineage>
        <taxon>Bacteria</taxon>
        <taxon>Bacillati</taxon>
        <taxon>Actinomycetota</taxon>
        <taxon>Actinomycetes</taxon>
        <taxon>Geodermatophilales</taxon>
        <taxon>Geodermatophilaceae</taxon>
        <taxon>Trujillonella</taxon>
    </lineage>
</organism>
<dbReference type="InterPro" id="IPR032710">
    <property type="entry name" value="NTF2-like_dom_sf"/>
</dbReference>
<evidence type="ECO:0000259" key="1">
    <source>
        <dbReference type="Pfam" id="PF12680"/>
    </source>
</evidence>
<dbReference type="AlphaFoldDB" id="A0A1H8QTV1"/>
<dbReference type="InterPro" id="IPR037401">
    <property type="entry name" value="SnoaL-like"/>
</dbReference>
<dbReference type="SUPFAM" id="SSF54427">
    <property type="entry name" value="NTF2-like"/>
    <property type="match status" value="1"/>
</dbReference>
<protein>
    <submittedName>
        <fullName evidence="2">SnoaL-like domain-containing protein</fullName>
    </submittedName>
</protein>
<name>A0A1H8QTV1_9ACTN</name>
<dbReference type="STRING" id="673521.SAMN05660991_00803"/>
<keyword evidence="3" id="KW-1185">Reference proteome</keyword>
<proteinExistence type="predicted"/>